<keyword evidence="3" id="KW-1185">Reference proteome</keyword>
<protein>
    <submittedName>
        <fullName evidence="2">Uncharacterized protein</fullName>
    </submittedName>
</protein>
<name>A0A0B7NSK6_9FUNG</name>
<organism evidence="2 3">
    <name type="scientific">Parasitella parasitica</name>
    <dbReference type="NCBI Taxonomy" id="35722"/>
    <lineage>
        <taxon>Eukaryota</taxon>
        <taxon>Fungi</taxon>
        <taxon>Fungi incertae sedis</taxon>
        <taxon>Mucoromycota</taxon>
        <taxon>Mucoromycotina</taxon>
        <taxon>Mucoromycetes</taxon>
        <taxon>Mucorales</taxon>
        <taxon>Mucorineae</taxon>
        <taxon>Mucoraceae</taxon>
        <taxon>Parasitella</taxon>
    </lineage>
</organism>
<dbReference type="EMBL" id="LN733737">
    <property type="protein sequence ID" value="CEP17944.1"/>
    <property type="molecule type" value="Genomic_DNA"/>
</dbReference>
<dbReference type="OrthoDB" id="10473183at2759"/>
<evidence type="ECO:0000313" key="2">
    <source>
        <dbReference type="EMBL" id="CEP17944.1"/>
    </source>
</evidence>
<evidence type="ECO:0000256" key="1">
    <source>
        <dbReference type="SAM" id="MobiDB-lite"/>
    </source>
</evidence>
<proteinExistence type="predicted"/>
<gene>
    <name evidence="2" type="primary">PARPA_12244.1 scaffold 44939</name>
</gene>
<feature type="compositionally biased region" description="Low complexity" evidence="1">
    <location>
        <begin position="40"/>
        <end position="52"/>
    </location>
</feature>
<dbReference type="AlphaFoldDB" id="A0A0B7NSK6"/>
<evidence type="ECO:0000313" key="3">
    <source>
        <dbReference type="Proteomes" id="UP000054107"/>
    </source>
</evidence>
<reference evidence="2 3" key="1">
    <citation type="submission" date="2014-09" db="EMBL/GenBank/DDBJ databases">
        <authorList>
            <person name="Ellenberger Sabrina"/>
        </authorList>
    </citation>
    <scope>NUCLEOTIDE SEQUENCE [LARGE SCALE GENOMIC DNA]</scope>
    <source>
        <strain evidence="2 3">CBS 412.66</strain>
    </source>
</reference>
<dbReference type="Proteomes" id="UP000054107">
    <property type="component" value="Unassembled WGS sequence"/>
</dbReference>
<sequence length="121" mass="13320">MGLTSVISETQDISLCQRRVDEDTFGWCTCSIPSPSSIVNTTDNNANNDANNENVPATSSTVNTVDSNASNDTNNENVPVASSNVNTTENHNTCLKRLIQELKDEIKDDEERLETSLQYHN</sequence>
<feature type="compositionally biased region" description="Polar residues" evidence="1">
    <location>
        <begin position="53"/>
        <end position="87"/>
    </location>
</feature>
<accession>A0A0B7NSK6</accession>
<feature type="region of interest" description="Disordered" evidence="1">
    <location>
        <begin position="40"/>
        <end position="87"/>
    </location>
</feature>